<dbReference type="PANTHER" id="PTHR46235:SF3">
    <property type="entry name" value="PHD FINGER-CONTAINING PROTEIN DDB_G0268158"/>
    <property type="match status" value="1"/>
</dbReference>
<evidence type="ECO:0000256" key="2">
    <source>
        <dbReference type="ARBA" id="ARBA00023242"/>
    </source>
</evidence>
<evidence type="ECO:0000256" key="3">
    <source>
        <dbReference type="SAM" id="MobiDB-lite"/>
    </source>
</evidence>
<dbReference type="Proteomes" id="UP000834106">
    <property type="component" value="Chromosome 20"/>
</dbReference>
<evidence type="ECO:0000313" key="6">
    <source>
        <dbReference type="Proteomes" id="UP000834106"/>
    </source>
</evidence>
<feature type="region of interest" description="Disordered" evidence="3">
    <location>
        <begin position="256"/>
        <end position="276"/>
    </location>
</feature>
<reference evidence="5" key="1">
    <citation type="submission" date="2023-05" db="EMBL/GenBank/DDBJ databases">
        <authorList>
            <person name="Huff M."/>
        </authorList>
    </citation>
    <scope>NUCLEOTIDE SEQUENCE</scope>
</reference>
<proteinExistence type="predicted"/>
<protein>
    <recommendedName>
        <fullName evidence="4">RFTS domain-containing protein</fullName>
    </recommendedName>
</protein>
<evidence type="ECO:0000313" key="5">
    <source>
        <dbReference type="EMBL" id="CAI9784111.1"/>
    </source>
</evidence>
<evidence type="ECO:0000259" key="4">
    <source>
        <dbReference type="Pfam" id="PF12047"/>
    </source>
</evidence>
<dbReference type="AlphaFoldDB" id="A0AAD2A9P3"/>
<evidence type="ECO:0000256" key="1">
    <source>
        <dbReference type="ARBA" id="ARBA00004123"/>
    </source>
</evidence>
<dbReference type="InterPro" id="IPR022702">
    <property type="entry name" value="Cytosine_MeTrfase1_RFD"/>
</dbReference>
<dbReference type="EMBL" id="OU503055">
    <property type="protein sequence ID" value="CAI9784111.1"/>
    <property type="molecule type" value="Genomic_DNA"/>
</dbReference>
<accession>A0AAD2A9P3</accession>
<keyword evidence="6" id="KW-1185">Reference proteome</keyword>
<sequence>MPIPRKGQQQLYNQNQQNCRHFMLIAKGNDIKRQETGGAILKTLVPYVSFEMKLHILVVFWVLKKSEPKKQTDSLDDEGEAPPRSVGIYEFVDGEDEPISFAELPIQWKKVETSDGKQKQIFLRGSFDKGLQKIYKQVVAWKFDLSNEKPEISVLTKENYWIRLLNPRKAFENIIRTILITVHCLHLVKRNPGTSHKALWDHLGKVFSLFEPRPSENDLVDHVSLIDEAVKRDATLAKSKVVLRIRPVNGLGNGDGMVKKVSEDSGPPSAMVEDGPSVSGLQDIVPRIFRSLFSEIQKEHESSDGKQINYLCRCSFLEHGAMIMDDLLLPGVQ</sequence>
<dbReference type="Pfam" id="PF12047">
    <property type="entry name" value="DNMT1-RFD"/>
    <property type="match status" value="1"/>
</dbReference>
<organism evidence="5 6">
    <name type="scientific">Fraxinus pennsylvanica</name>
    <dbReference type="NCBI Taxonomy" id="56036"/>
    <lineage>
        <taxon>Eukaryota</taxon>
        <taxon>Viridiplantae</taxon>
        <taxon>Streptophyta</taxon>
        <taxon>Embryophyta</taxon>
        <taxon>Tracheophyta</taxon>
        <taxon>Spermatophyta</taxon>
        <taxon>Magnoliopsida</taxon>
        <taxon>eudicotyledons</taxon>
        <taxon>Gunneridae</taxon>
        <taxon>Pentapetalae</taxon>
        <taxon>asterids</taxon>
        <taxon>lamiids</taxon>
        <taxon>Lamiales</taxon>
        <taxon>Oleaceae</taxon>
        <taxon>Oleeae</taxon>
        <taxon>Fraxinus</taxon>
    </lineage>
</organism>
<comment type="subcellular location">
    <subcellularLocation>
        <location evidence="1">Nucleus</location>
    </subcellularLocation>
</comment>
<gene>
    <name evidence="5" type="ORF">FPE_LOCUS31541</name>
</gene>
<dbReference type="GO" id="GO:0005634">
    <property type="term" value="C:nucleus"/>
    <property type="evidence" value="ECO:0007669"/>
    <property type="project" value="UniProtKB-SubCell"/>
</dbReference>
<dbReference type="PANTHER" id="PTHR46235">
    <property type="entry name" value="PHD FINGER-CONTAINING PROTEIN DDB_G0268158"/>
    <property type="match status" value="1"/>
</dbReference>
<name>A0AAD2A9P3_9LAMI</name>
<feature type="domain" description="RFTS" evidence="4">
    <location>
        <begin position="82"/>
        <end position="207"/>
    </location>
</feature>
<keyword evidence="2" id="KW-0539">Nucleus</keyword>